<feature type="compositionally biased region" description="Polar residues" evidence="1">
    <location>
        <begin position="64"/>
        <end position="76"/>
    </location>
</feature>
<dbReference type="AlphaFoldDB" id="A0A9P6EBP3"/>
<feature type="region of interest" description="Disordered" evidence="1">
    <location>
        <begin position="335"/>
        <end position="360"/>
    </location>
</feature>
<proteinExistence type="predicted"/>
<feature type="compositionally biased region" description="Gly residues" evidence="1">
    <location>
        <begin position="1"/>
        <end position="10"/>
    </location>
</feature>
<feature type="compositionally biased region" description="Polar residues" evidence="1">
    <location>
        <begin position="30"/>
        <end position="44"/>
    </location>
</feature>
<evidence type="ECO:0000256" key="1">
    <source>
        <dbReference type="SAM" id="MobiDB-lite"/>
    </source>
</evidence>
<organism evidence="2 3">
    <name type="scientific">Crepidotus variabilis</name>
    <dbReference type="NCBI Taxonomy" id="179855"/>
    <lineage>
        <taxon>Eukaryota</taxon>
        <taxon>Fungi</taxon>
        <taxon>Dikarya</taxon>
        <taxon>Basidiomycota</taxon>
        <taxon>Agaricomycotina</taxon>
        <taxon>Agaricomycetes</taxon>
        <taxon>Agaricomycetidae</taxon>
        <taxon>Agaricales</taxon>
        <taxon>Agaricineae</taxon>
        <taxon>Crepidotaceae</taxon>
        <taxon>Crepidotus</taxon>
    </lineage>
</organism>
<feature type="region of interest" description="Disordered" evidence="1">
    <location>
        <begin position="395"/>
        <end position="457"/>
    </location>
</feature>
<accession>A0A9P6EBP3</accession>
<evidence type="ECO:0000313" key="3">
    <source>
        <dbReference type="Proteomes" id="UP000807306"/>
    </source>
</evidence>
<name>A0A9P6EBP3_9AGAR</name>
<evidence type="ECO:0000313" key="2">
    <source>
        <dbReference type="EMBL" id="KAF9526079.1"/>
    </source>
</evidence>
<feature type="region of interest" description="Disordered" evidence="1">
    <location>
        <begin position="1"/>
        <end position="142"/>
    </location>
</feature>
<dbReference type="Proteomes" id="UP000807306">
    <property type="component" value="Unassembled WGS sequence"/>
</dbReference>
<feature type="non-terminal residue" evidence="2">
    <location>
        <position position="457"/>
    </location>
</feature>
<feature type="compositionally biased region" description="Polar residues" evidence="1">
    <location>
        <begin position="86"/>
        <end position="103"/>
    </location>
</feature>
<protein>
    <submittedName>
        <fullName evidence="2">Uncharacterized protein</fullName>
    </submittedName>
</protein>
<sequence length="457" mass="46599">MSQASRGGGNALSDDGSVATAGGGRRRSNRPTTVFTAPSGDNSRSGTPAASSAPLATSARVVYSGSQPGRVTTINPVRSDRPRNIGNPSTPQASASSVQQWRQGVNEEDTIRAGAARRAHSAQPLTPAPGGPGVGGGSGAVQPRRAIPLQLTGRADAGNSDAGVVAHALEQIAGWISLIAPSAADLPEQSLVADSALHLLNSLAYSPWALVQAPSSETISDRLATTAGGAWTAPPLTPSRQVTPSSDIEFDDADPVEFPSLNPSVVQAMGELRVPGTDNRDDEVHMVNATQTEGLAAHGALPTAAAARSGSSTAAVGSPAAPAPAVPSGLCNTLRRGGSADHRSRIPAAAKGKSRAPPPLNMATKPAVPQPKGLAVPFPLPDPSGGWRDVIHGRNKRKSYAETSKASGATPAYAKRTHIPYKPPAGSDAPPPPAGKRKESCTVHGPTRNRMIVQFAD</sequence>
<feature type="compositionally biased region" description="Low complexity" evidence="1">
    <location>
        <begin position="45"/>
        <end position="59"/>
    </location>
</feature>
<feature type="region of interest" description="Disordered" evidence="1">
    <location>
        <begin position="228"/>
        <end position="248"/>
    </location>
</feature>
<comment type="caution">
    <text evidence="2">The sequence shown here is derived from an EMBL/GenBank/DDBJ whole genome shotgun (WGS) entry which is preliminary data.</text>
</comment>
<keyword evidence="3" id="KW-1185">Reference proteome</keyword>
<gene>
    <name evidence="2" type="ORF">CPB83DRAFT_896535</name>
</gene>
<reference evidence="2" key="1">
    <citation type="submission" date="2020-11" db="EMBL/GenBank/DDBJ databases">
        <authorList>
            <consortium name="DOE Joint Genome Institute"/>
            <person name="Ahrendt S."/>
            <person name="Riley R."/>
            <person name="Andreopoulos W."/>
            <person name="Labutti K."/>
            <person name="Pangilinan J."/>
            <person name="Ruiz-Duenas F.J."/>
            <person name="Barrasa J.M."/>
            <person name="Sanchez-Garcia M."/>
            <person name="Camarero S."/>
            <person name="Miyauchi S."/>
            <person name="Serrano A."/>
            <person name="Linde D."/>
            <person name="Babiker R."/>
            <person name="Drula E."/>
            <person name="Ayuso-Fernandez I."/>
            <person name="Pacheco R."/>
            <person name="Padilla G."/>
            <person name="Ferreira P."/>
            <person name="Barriuso J."/>
            <person name="Kellner H."/>
            <person name="Castanera R."/>
            <person name="Alfaro M."/>
            <person name="Ramirez L."/>
            <person name="Pisabarro A.G."/>
            <person name="Kuo A."/>
            <person name="Tritt A."/>
            <person name="Lipzen A."/>
            <person name="He G."/>
            <person name="Yan M."/>
            <person name="Ng V."/>
            <person name="Cullen D."/>
            <person name="Martin F."/>
            <person name="Rosso M.-N."/>
            <person name="Henrissat B."/>
            <person name="Hibbett D."/>
            <person name="Martinez A.T."/>
            <person name="Grigoriev I.V."/>
        </authorList>
    </citation>
    <scope>NUCLEOTIDE SEQUENCE</scope>
    <source>
        <strain evidence="2">CBS 506.95</strain>
    </source>
</reference>
<dbReference type="EMBL" id="MU157876">
    <property type="protein sequence ID" value="KAF9526079.1"/>
    <property type="molecule type" value="Genomic_DNA"/>
</dbReference>